<feature type="domain" description="Transposase IS66 central" evidence="2">
    <location>
        <begin position="204"/>
        <end position="486"/>
    </location>
</feature>
<dbReference type="Pfam" id="PF13007">
    <property type="entry name" value="LZ_Tnp_IS66"/>
    <property type="match status" value="1"/>
</dbReference>
<dbReference type="PANTHER" id="PTHR33678:SF1">
    <property type="entry name" value="BLL1576 PROTEIN"/>
    <property type="match status" value="1"/>
</dbReference>
<gene>
    <name evidence="4" type="ORF">HRJ53_20315</name>
</gene>
<dbReference type="AlphaFoldDB" id="A0A7V8NTQ1"/>
<dbReference type="EMBL" id="JACDQQ010001957">
    <property type="protein sequence ID" value="MBA0087335.1"/>
    <property type="molecule type" value="Genomic_DNA"/>
</dbReference>
<evidence type="ECO:0000313" key="4">
    <source>
        <dbReference type="EMBL" id="MBA0087335.1"/>
    </source>
</evidence>
<evidence type="ECO:0000259" key="2">
    <source>
        <dbReference type="Pfam" id="PF03050"/>
    </source>
</evidence>
<dbReference type="PANTHER" id="PTHR33678">
    <property type="entry name" value="BLL1576 PROTEIN"/>
    <property type="match status" value="1"/>
</dbReference>
<protein>
    <submittedName>
        <fullName evidence="4">IS66 family transposase</fullName>
    </submittedName>
</protein>
<dbReference type="Proteomes" id="UP000567293">
    <property type="component" value="Unassembled WGS sequence"/>
</dbReference>
<name>A0A7V8NTQ1_9BACT</name>
<feature type="compositionally biased region" description="Basic and acidic residues" evidence="1">
    <location>
        <begin position="99"/>
        <end position="112"/>
    </location>
</feature>
<dbReference type="NCBIfam" id="NF033517">
    <property type="entry name" value="transpos_IS66"/>
    <property type="match status" value="1"/>
</dbReference>
<comment type="caution">
    <text evidence="4">The sequence shown here is derived from an EMBL/GenBank/DDBJ whole genome shotgun (WGS) entry which is preliminary data.</text>
</comment>
<feature type="domain" description="Transposase TnpC homeodomain" evidence="3">
    <location>
        <begin position="58"/>
        <end position="133"/>
    </location>
</feature>
<evidence type="ECO:0000259" key="3">
    <source>
        <dbReference type="Pfam" id="PF13007"/>
    </source>
</evidence>
<proteinExistence type="predicted"/>
<evidence type="ECO:0000256" key="1">
    <source>
        <dbReference type="SAM" id="MobiDB-lite"/>
    </source>
</evidence>
<keyword evidence="5" id="KW-1185">Reference proteome</keyword>
<accession>A0A7V8NTQ1</accession>
<evidence type="ECO:0000313" key="5">
    <source>
        <dbReference type="Proteomes" id="UP000567293"/>
    </source>
</evidence>
<reference evidence="4" key="1">
    <citation type="submission" date="2020-06" db="EMBL/GenBank/DDBJ databases">
        <title>Legume-microbial interactions unlock mineral nutrients during tropical forest succession.</title>
        <authorList>
            <person name="Epihov D.Z."/>
        </authorList>
    </citation>
    <scope>NUCLEOTIDE SEQUENCE [LARGE SCALE GENOMIC DNA]</scope>
    <source>
        <strain evidence="4">Pan2503</strain>
    </source>
</reference>
<dbReference type="InterPro" id="IPR052344">
    <property type="entry name" value="Transposase-related"/>
</dbReference>
<dbReference type="InterPro" id="IPR004291">
    <property type="entry name" value="Transposase_IS66_central"/>
</dbReference>
<dbReference type="Pfam" id="PF03050">
    <property type="entry name" value="DDE_Tnp_IS66"/>
    <property type="match status" value="1"/>
</dbReference>
<sequence length="538" mass="60713">MPAAKAEPCFPAELVEQLKEQLPEALFATLSGTMATYEKQFDTTRSELQYARLKIQVLEEHLRLRRIAKYGPGSEKLSNLQLEMLEEEPGVSRQEVAAESEREPLPAVEEEKKRKRRPHPGRQTLPADLPRMEKIIACTPEQCVCGNCGNETVVIGYEESEVLKVKRAEYYVEVSKREKRACKQKQCEEQGVEAAPLPARIIDKSLVSDQIIIDTIVSKYADHSPLYRQSAILLREAGVDISRATMCGWVMRVGEMLQPVVGAMRKELLAGNYIQADETPVDVQTDDKRGKNHQAYLWQYGTPGGATVFDFRMSRGREGPARFLGQFEGILQTDDYIAYERGIGGPKMVHAACWAHPRRRFVDAVKLNRLDAASIRAVKLMDDLFVIDREAREAQMDHTARHQLRQEKAPPLLDQIREHILATSKTVLPKSAVGKACSYTLTLWKKLTRFLEYPQLELSNNLAENSMRPVALGRKNWIHIGSEQAGPRVAAILSVVESCRRLKIPLRDYLGTILPGLANTSIQRVPELTPTAWIHSRT</sequence>
<dbReference type="InterPro" id="IPR024463">
    <property type="entry name" value="Transposase_TnpC_homeodom"/>
</dbReference>
<organism evidence="4 5">
    <name type="scientific">Candidatus Acidiferrum panamense</name>
    <dbReference type="NCBI Taxonomy" id="2741543"/>
    <lineage>
        <taxon>Bacteria</taxon>
        <taxon>Pseudomonadati</taxon>
        <taxon>Acidobacteriota</taxon>
        <taxon>Terriglobia</taxon>
        <taxon>Candidatus Acidiferrales</taxon>
        <taxon>Candidatus Acidiferrum</taxon>
    </lineage>
</organism>
<feature type="region of interest" description="Disordered" evidence="1">
    <location>
        <begin position="88"/>
        <end position="126"/>
    </location>
</feature>